<protein>
    <submittedName>
        <fullName evidence="2">Uncharacterized protein</fullName>
    </submittedName>
</protein>
<dbReference type="EMBL" id="QOIM01000023">
    <property type="protein sequence ID" value="RCG23207.1"/>
    <property type="molecule type" value="Genomic_DNA"/>
</dbReference>
<name>A0A367F0L5_9ACTN</name>
<feature type="compositionally biased region" description="Pro residues" evidence="1">
    <location>
        <begin position="28"/>
        <end position="38"/>
    </location>
</feature>
<proteinExistence type="predicted"/>
<evidence type="ECO:0000256" key="1">
    <source>
        <dbReference type="SAM" id="MobiDB-lite"/>
    </source>
</evidence>
<reference evidence="2 3" key="1">
    <citation type="submission" date="2018-06" db="EMBL/GenBank/DDBJ databases">
        <title>Streptomyces reniochalinae sp. nov. and Streptomyces diacarnus sp. nov. from marine sponges.</title>
        <authorList>
            <person name="Li L."/>
        </authorList>
    </citation>
    <scope>NUCLEOTIDE SEQUENCE [LARGE SCALE GENOMIC DNA]</scope>
    <source>
        <strain evidence="2 3">LHW50302</strain>
    </source>
</reference>
<organism evidence="2 3">
    <name type="scientific">Streptomyces reniochalinae</name>
    <dbReference type="NCBI Taxonomy" id="2250578"/>
    <lineage>
        <taxon>Bacteria</taxon>
        <taxon>Bacillati</taxon>
        <taxon>Actinomycetota</taxon>
        <taxon>Actinomycetes</taxon>
        <taxon>Kitasatosporales</taxon>
        <taxon>Streptomycetaceae</taxon>
        <taxon>Streptomyces</taxon>
    </lineage>
</organism>
<evidence type="ECO:0000313" key="2">
    <source>
        <dbReference type="EMBL" id="RCG23207.1"/>
    </source>
</evidence>
<feature type="region of interest" description="Disordered" evidence="1">
    <location>
        <begin position="1"/>
        <end position="94"/>
    </location>
</feature>
<dbReference type="Proteomes" id="UP000253507">
    <property type="component" value="Unassembled WGS sequence"/>
</dbReference>
<accession>A0A367F0L5</accession>
<gene>
    <name evidence="2" type="ORF">DQ392_04545</name>
</gene>
<dbReference type="AlphaFoldDB" id="A0A367F0L5"/>
<comment type="caution">
    <text evidence="2">The sequence shown here is derived from an EMBL/GenBank/DDBJ whole genome shotgun (WGS) entry which is preliminary data.</text>
</comment>
<evidence type="ECO:0000313" key="3">
    <source>
        <dbReference type="Proteomes" id="UP000253507"/>
    </source>
</evidence>
<sequence length="107" mass="11105">MGRPVRTGTASAEESRHLRGAAPAARLLPPPGRPPPLGRPATPADGLPLDPRPTAAGAHDSHYDRSARLALSERTTRTTCTSCVRTSDRAAPSVGTCGVRPGFPVCD</sequence>
<keyword evidence="3" id="KW-1185">Reference proteome</keyword>